<name>A0A1G7P6E7_9LACT</name>
<dbReference type="PANTHER" id="PTHR34824">
    <property type="entry name" value="HEAT-INDUCIBLE TRANSCRIPTION REPRESSOR HRCA"/>
    <property type="match status" value="1"/>
</dbReference>
<evidence type="ECO:0000259" key="6">
    <source>
        <dbReference type="Pfam" id="PF01628"/>
    </source>
</evidence>
<comment type="function">
    <text evidence="5">Negative regulator of class I heat shock genes (grpE-dnaK-dnaJ and groELS operons). Prevents heat-shock induction of these operons.</text>
</comment>
<dbReference type="HAMAP" id="MF_00081">
    <property type="entry name" value="HrcA"/>
    <property type="match status" value="1"/>
</dbReference>
<dbReference type="Gene3D" id="3.30.450.40">
    <property type="match status" value="1"/>
</dbReference>
<dbReference type="Proteomes" id="UP000199708">
    <property type="component" value="Unassembled WGS sequence"/>
</dbReference>
<reference evidence="7 8" key="1">
    <citation type="submission" date="2016-10" db="EMBL/GenBank/DDBJ databases">
        <authorList>
            <person name="de Groot N.N."/>
        </authorList>
    </citation>
    <scope>NUCLEOTIDE SEQUENCE [LARGE SCALE GENOMIC DNA]</scope>
    <source>
        <strain evidence="7 8">ATCC BAA-466</strain>
    </source>
</reference>
<dbReference type="RefSeq" id="WP_210727849.1">
    <property type="nucleotide sequence ID" value="NZ_FNCK01000001.1"/>
</dbReference>
<evidence type="ECO:0000256" key="2">
    <source>
        <dbReference type="ARBA" id="ARBA00023015"/>
    </source>
</evidence>
<dbReference type="InterPro" id="IPR029016">
    <property type="entry name" value="GAF-like_dom_sf"/>
</dbReference>
<dbReference type="InterPro" id="IPR036390">
    <property type="entry name" value="WH_DNA-bd_sf"/>
</dbReference>
<keyword evidence="2 5" id="KW-0805">Transcription regulation</keyword>
<feature type="domain" description="Heat-inducible transcription repressor HrcA C-terminal" evidence="6">
    <location>
        <begin position="116"/>
        <end position="330"/>
    </location>
</feature>
<evidence type="ECO:0000256" key="1">
    <source>
        <dbReference type="ARBA" id="ARBA00022491"/>
    </source>
</evidence>
<dbReference type="PANTHER" id="PTHR34824:SF1">
    <property type="entry name" value="HEAT-INDUCIBLE TRANSCRIPTION REPRESSOR HRCA"/>
    <property type="match status" value="1"/>
</dbReference>
<evidence type="ECO:0000256" key="5">
    <source>
        <dbReference type="HAMAP-Rule" id="MF_00081"/>
    </source>
</evidence>
<dbReference type="InterPro" id="IPR023120">
    <property type="entry name" value="WHTH_transcript_rep_HrcA_IDD"/>
</dbReference>
<organism evidence="7 8">
    <name type="scientific">Facklamia miroungae</name>
    <dbReference type="NCBI Taxonomy" id="120956"/>
    <lineage>
        <taxon>Bacteria</taxon>
        <taxon>Bacillati</taxon>
        <taxon>Bacillota</taxon>
        <taxon>Bacilli</taxon>
        <taxon>Lactobacillales</taxon>
        <taxon>Aerococcaceae</taxon>
        <taxon>Facklamia</taxon>
    </lineage>
</organism>
<dbReference type="PIRSF" id="PIRSF005485">
    <property type="entry name" value="HrcA"/>
    <property type="match status" value="1"/>
</dbReference>
<sequence length="342" mass="39150">MIILTVRQHQILELIVRLYANLEVPIGSKTLLKESLLDISPATVRNEMVVLEKNGFLIKAHTSSGRIPSYEGYRYYVDRLITNIESNSWAKAYESDLKAVSEIFLNRQEDNFKMAKIAADLIVSLTGLPCLVFGQNNEEHRVADFKLVPLSNHQIMAILLSDQGHVENKLIQTTYPIKDEGLQRMRSILNTELKGITLEDAYQRVKLTIPMIMQKQLSASIDFSPLVEKSIQQVKGTRYFVSGKNNIFDCLDQRYSNNEYKKLFDLIDGSNELFDLFDQCQDGIEVLFGQEFAPEGMRHLSLVTGTFTQDFSKMSLSILGPSTMQYKRMIILMEQIIKEFNK</sequence>
<dbReference type="Gene3D" id="1.10.10.10">
    <property type="entry name" value="Winged helix-like DNA-binding domain superfamily/Winged helix DNA-binding domain"/>
    <property type="match status" value="1"/>
</dbReference>
<dbReference type="InterPro" id="IPR021153">
    <property type="entry name" value="HrcA_C"/>
</dbReference>
<evidence type="ECO:0000256" key="4">
    <source>
        <dbReference type="ARBA" id="ARBA00023163"/>
    </source>
</evidence>
<comment type="similarity">
    <text evidence="5">Belongs to the HrcA family.</text>
</comment>
<evidence type="ECO:0000313" key="8">
    <source>
        <dbReference type="Proteomes" id="UP000199708"/>
    </source>
</evidence>
<keyword evidence="1 5" id="KW-0678">Repressor</keyword>
<gene>
    <name evidence="5" type="primary">hrcA</name>
    <name evidence="7" type="ORF">SAMN05421791_101119</name>
</gene>
<keyword evidence="4 5" id="KW-0804">Transcription</keyword>
<dbReference type="NCBIfam" id="TIGR00331">
    <property type="entry name" value="hrcA"/>
    <property type="match status" value="1"/>
</dbReference>
<dbReference type="InterPro" id="IPR002571">
    <property type="entry name" value="HrcA"/>
</dbReference>
<dbReference type="STRING" id="120956.SAMN05421791_101119"/>
<dbReference type="GO" id="GO:0003677">
    <property type="term" value="F:DNA binding"/>
    <property type="evidence" value="ECO:0007669"/>
    <property type="project" value="InterPro"/>
</dbReference>
<dbReference type="GO" id="GO:0045892">
    <property type="term" value="P:negative regulation of DNA-templated transcription"/>
    <property type="evidence" value="ECO:0007669"/>
    <property type="project" value="UniProtKB-UniRule"/>
</dbReference>
<dbReference type="SUPFAM" id="SSF55781">
    <property type="entry name" value="GAF domain-like"/>
    <property type="match status" value="1"/>
</dbReference>
<dbReference type="SUPFAM" id="SSF46785">
    <property type="entry name" value="Winged helix' DNA-binding domain"/>
    <property type="match status" value="1"/>
</dbReference>
<evidence type="ECO:0000256" key="3">
    <source>
        <dbReference type="ARBA" id="ARBA00023016"/>
    </source>
</evidence>
<dbReference type="Gene3D" id="3.30.390.60">
    <property type="entry name" value="Heat-inducible transcription repressor hrca homolog, domain 3"/>
    <property type="match status" value="1"/>
</dbReference>
<evidence type="ECO:0000313" key="7">
    <source>
        <dbReference type="EMBL" id="SDF81189.1"/>
    </source>
</evidence>
<keyword evidence="3 5" id="KW-0346">Stress response</keyword>
<keyword evidence="8" id="KW-1185">Reference proteome</keyword>
<dbReference type="Pfam" id="PF01628">
    <property type="entry name" value="HrcA"/>
    <property type="match status" value="1"/>
</dbReference>
<proteinExistence type="inferred from homology"/>
<dbReference type="InterPro" id="IPR036388">
    <property type="entry name" value="WH-like_DNA-bd_sf"/>
</dbReference>
<protein>
    <recommendedName>
        <fullName evidence="5">Heat-inducible transcription repressor HrcA</fullName>
    </recommendedName>
</protein>
<dbReference type="AlphaFoldDB" id="A0A1G7P6E7"/>
<dbReference type="EMBL" id="FNCK01000001">
    <property type="protein sequence ID" value="SDF81189.1"/>
    <property type="molecule type" value="Genomic_DNA"/>
</dbReference>
<accession>A0A1G7P6E7</accession>